<evidence type="ECO:0000313" key="2">
    <source>
        <dbReference type="Proteomes" id="UP000492821"/>
    </source>
</evidence>
<dbReference type="AlphaFoldDB" id="A0A7E4W591"/>
<feature type="transmembrane region" description="Helical" evidence="1">
    <location>
        <begin position="173"/>
        <end position="201"/>
    </location>
</feature>
<keyword evidence="1" id="KW-0472">Membrane</keyword>
<keyword evidence="1" id="KW-0812">Transmembrane</keyword>
<evidence type="ECO:0000313" key="3">
    <source>
        <dbReference type="WBParaSite" id="Pan_g7720.t1"/>
    </source>
</evidence>
<sequence>MALGGRTNYRGVYTFYPIWKSVLLVDEIIGRDKDVFVDDGIILHCQPESYENVIPKIDGTYSRLVLHGAIRWDQLKRLVHPGLKQVRVGGIIHIQPTEYDNFVEFLIDHSRGLDYTFSFYGKSHYYDDELLIRLYEAFSNHETHSFLHTYDDDMFQVVHDDGDSDYNQYGLSLYALLFVITIVIPIILLFVPGSVIVMPAVVEKINLVTMFSILIACFLTMSFNLFLIIGVPLKPMDVINEGSSTDPILNI</sequence>
<dbReference type="WBParaSite" id="Pan_g7720.t1">
    <property type="protein sequence ID" value="Pan_g7720.t1"/>
    <property type="gene ID" value="Pan_g7720"/>
</dbReference>
<reference evidence="2" key="1">
    <citation type="journal article" date="2013" name="Genetics">
        <title>The draft genome and transcriptome of Panagrellus redivivus are shaped by the harsh demands of a free-living lifestyle.</title>
        <authorList>
            <person name="Srinivasan J."/>
            <person name="Dillman A.R."/>
            <person name="Macchietto M.G."/>
            <person name="Heikkinen L."/>
            <person name="Lakso M."/>
            <person name="Fracchia K.M."/>
            <person name="Antoshechkin I."/>
            <person name="Mortazavi A."/>
            <person name="Wong G."/>
            <person name="Sternberg P.W."/>
        </authorList>
    </citation>
    <scope>NUCLEOTIDE SEQUENCE [LARGE SCALE GENOMIC DNA]</scope>
    <source>
        <strain evidence="2">MT8872</strain>
    </source>
</reference>
<accession>A0A7E4W591</accession>
<protein>
    <submittedName>
        <fullName evidence="3">SSD domain-containing protein</fullName>
    </submittedName>
</protein>
<name>A0A7E4W591_PANRE</name>
<proteinExistence type="predicted"/>
<keyword evidence="2" id="KW-1185">Reference proteome</keyword>
<evidence type="ECO:0000256" key="1">
    <source>
        <dbReference type="SAM" id="Phobius"/>
    </source>
</evidence>
<keyword evidence="1" id="KW-1133">Transmembrane helix</keyword>
<dbReference type="Proteomes" id="UP000492821">
    <property type="component" value="Unassembled WGS sequence"/>
</dbReference>
<reference evidence="3" key="2">
    <citation type="submission" date="2020-10" db="UniProtKB">
        <authorList>
            <consortium name="WormBaseParasite"/>
        </authorList>
    </citation>
    <scope>IDENTIFICATION</scope>
</reference>
<feature type="transmembrane region" description="Helical" evidence="1">
    <location>
        <begin position="207"/>
        <end position="229"/>
    </location>
</feature>
<organism evidence="2 3">
    <name type="scientific">Panagrellus redivivus</name>
    <name type="common">Microworm</name>
    <dbReference type="NCBI Taxonomy" id="6233"/>
    <lineage>
        <taxon>Eukaryota</taxon>
        <taxon>Metazoa</taxon>
        <taxon>Ecdysozoa</taxon>
        <taxon>Nematoda</taxon>
        <taxon>Chromadorea</taxon>
        <taxon>Rhabditida</taxon>
        <taxon>Tylenchina</taxon>
        <taxon>Panagrolaimomorpha</taxon>
        <taxon>Panagrolaimoidea</taxon>
        <taxon>Panagrolaimidae</taxon>
        <taxon>Panagrellus</taxon>
    </lineage>
</organism>